<dbReference type="PANTHER" id="PTHR30329">
    <property type="entry name" value="STATOR ELEMENT OF FLAGELLAR MOTOR COMPLEX"/>
    <property type="match status" value="1"/>
</dbReference>
<dbReference type="Pfam" id="PF00691">
    <property type="entry name" value="OmpA"/>
    <property type="match status" value="1"/>
</dbReference>
<evidence type="ECO:0000256" key="2">
    <source>
        <dbReference type="ARBA" id="ARBA00023136"/>
    </source>
</evidence>
<organism evidence="6 7">
    <name type="scientific">Pseudodonghicola xiamenensis</name>
    <dbReference type="NCBI Taxonomy" id="337702"/>
    <lineage>
        <taxon>Bacteria</taxon>
        <taxon>Pseudomonadati</taxon>
        <taxon>Pseudomonadota</taxon>
        <taxon>Alphaproteobacteria</taxon>
        <taxon>Rhodobacterales</taxon>
        <taxon>Paracoccaceae</taxon>
        <taxon>Pseudodonghicola</taxon>
    </lineage>
</organism>
<evidence type="ECO:0000313" key="7">
    <source>
        <dbReference type="Proteomes" id="UP000611500"/>
    </source>
</evidence>
<dbReference type="SUPFAM" id="SSF103088">
    <property type="entry name" value="OmpA-like"/>
    <property type="match status" value="1"/>
</dbReference>
<dbReference type="PROSITE" id="PS51123">
    <property type="entry name" value="OMPA_2"/>
    <property type="match status" value="1"/>
</dbReference>
<dbReference type="EMBL" id="BNAP01000012">
    <property type="protein sequence ID" value="GHG94421.1"/>
    <property type="molecule type" value="Genomic_DNA"/>
</dbReference>
<dbReference type="InterPro" id="IPR006664">
    <property type="entry name" value="OMP_bac"/>
</dbReference>
<dbReference type="GO" id="GO:0009279">
    <property type="term" value="C:cell outer membrane"/>
    <property type="evidence" value="ECO:0007669"/>
    <property type="project" value="UniProtKB-SubCell"/>
</dbReference>
<reference evidence="6" key="1">
    <citation type="journal article" date="2014" name="Int. J. Syst. Evol. Microbiol.">
        <title>Complete genome sequence of Corynebacterium casei LMG S-19264T (=DSM 44701T), isolated from a smear-ripened cheese.</title>
        <authorList>
            <consortium name="US DOE Joint Genome Institute (JGI-PGF)"/>
            <person name="Walter F."/>
            <person name="Albersmeier A."/>
            <person name="Kalinowski J."/>
            <person name="Ruckert C."/>
        </authorList>
    </citation>
    <scope>NUCLEOTIDE SEQUENCE</scope>
    <source>
        <strain evidence="6">CGMCC 1.7081</strain>
    </source>
</reference>
<name>A0A8J3HA55_9RHOB</name>
<dbReference type="PANTHER" id="PTHR30329:SF21">
    <property type="entry name" value="LIPOPROTEIN YIAD-RELATED"/>
    <property type="match status" value="1"/>
</dbReference>
<evidence type="ECO:0000256" key="1">
    <source>
        <dbReference type="ARBA" id="ARBA00004442"/>
    </source>
</evidence>
<evidence type="ECO:0000256" key="3">
    <source>
        <dbReference type="ARBA" id="ARBA00023237"/>
    </source>
</evidence>
<keyword evidence="3" id="KW-0998">Cell outer membrane</keyword>
<comment type="caution">
    <text evidence="6">The sequence shown here is derived from an EMBL/GenBank/DDBJ whole genome shotgun (WGS) entry which is preliminary data.</text>
</comment>
<feature type="domain" description="OmpA-like" evidence="5">
    <location>
        <begin position="66"/>
        <end position="182"/>
    </location>
</feature>
<dbReference type="InterPro" id="IPR050330">
    <property type="entry name" value="Bact_OuterMem_StrucFunc"/>
</dbReference>
<evidence type="ECO:0000313" key="6">
    <source>
        <dbReference type="EMBL" id="GHG94421.1"/>
    </source>
</evidence>
<dbReference type="PROSITE" id="PS51257">
    <property type="entry name" value="PROKAR_LIPOPROTEIN"/>
    <property type="match status" value="1"/>
</dbReference>
<dbReference type="InterPro" id="IPR006665">
    <property type="entry name" value="OmpA-like"/>
</dbReference>
<sequence length="220" mass="24298">MARMHRLIIGVGAALALAACDQTRGPVPGSFLREAGAQTDAGTFGLATQNNTQVMNGERDYVISLGTRFANEVPTTITFAFDSAQLDTNARAVLNRQAHWIRQFPEVRFRVYGHTDAVGSQAYNRRLGQRRANAVVAYMISRGVNRAQLEGVVSYGKTQPVIPTPDRERRNRRTVTEVSGFLKRVPPELDGKYASIVYREYIRSGEPISELANGKSALQD</sequence>
<protein>
    <submittedName>
        <fullName evidence="6">Membrane protein</fullName>
    </submittedName>
</protein>
<dbReference type="Proteomes" id="UP000611500">
    <property type="component" value="Unassembled WGS sequence"/>
</dbReference>
<accession>A0A8J3HA55</accession>
<keyword evidence="2 4" id="KW-0472">Membrane</keyword>
<reference evidence="6" key="2">
    <citation type="submission" date="2020-09" db="EMBL/GenBank/DDBJ databases">
        <authorList>
            <person name="Sun Q."/>
            <person name="Zhou Y."/>
        </authorList>
    </citation>
    <scope>NUCLEOTIDE SEQUENCE</scope>
    <source>
        <strain evidence="6">CGMCC 1.7081</strain>
    </source>
</reference>
<evidence type="ECO:0000259" key="5">
    <source>
        <dbReference type="PROSITE" id="PS51123"/>
    </source>
</evidence>
<dbReference type="InterPro" id="IPR036737">
    <property type="entry name" value="OmpA-like_sf"/>
</dbReference>
<dbReference type="AlphaFoldDB" id="A0A8J3HA55"/>
<dbReference type="PRINTS" id="PR01021">
    <property type="entry name" value="OMPADOMAIN"/>
</dbReference>
<proteinExistence type="predicted"/>
<comment type="subcellular location">
    <subcellularLocation>
        <location evidence="1">Cell outer membrane</location>
    </subcellularLocation>
</comment>
<dbReference type="CDD" id="cd07185">
    <property type="entry name" value="OmpA_C-like"/>
    <property type="match status" value="1"/>
</dbReference>
<dbReference type="Gene3D" id="3.30.1330.60">
    <property type="entry name" value="OmpA-like domain"/>
    <property type="match status" value="1"/>
</dbReference>
<gene>
    <name evidence="6" type="ORF">GCM10010961_27560</name>
</gene>
<evidence type="ECO:0000256" key="4">
    <source>
        <dbReference type="PROSITE-ProRule" id="PRU00473"/>
    </source>
</evidence>
<keyword evidence="7" id="KW-1185">Reference proteome</keyword>